<dbReference type="InterPro" id="IPR018094">
    <property type="entry name" value="Thymidylate_kinase"/>
</dbReference>
<feature type="domain" description="Thymidylate kinase-like" evidence="9">
    <location>
        <begin position="9"/>
        <end position="195"/>
    </location>
</feature>
<reference evidence="10" key="1">
    <citation type="submission" date="2020-05" db="EMBL/GenBank/DDBJ databases">
        <authorList>
            <person name="Chiriac C."/>
            <person name="Salcher M."/>
            <person name="Ghai R."/>
            <person name="Kavagutti S V."/>
        </authorList>
    </citation>
    <scope>NUCLEOTIDE SEQUENCE</scope>
</reference>
<dbReference type="EC" id="2.7.4.9" evidence="2"/>
<evidence type="ECO:0000256" key="6">
    <source>
        <dbReference type="ARBA" id="ARBA00022777"/>
    </source>
</evidence>
<keyword evidence="6" id="KW-0418">Kinase</keyword>
<evidence type="ECO:0000256" key="5">
    <source>
        <dbReference type="ARBA" id="ARBA00022741"/>
    </source>
</evidence>
<dbReference type="GO" id="GO:0006235">
    <property type="term" value="P:dTTP biosynthetic process"/>
    <property type="evidence" value="ECO:0007669"/>
    <property type="project" value="TreeGrafter"/>
</dbReference>
<dbReference type="PANTHER" id="PTHR10344:SF4">
    <property type="entry name" value="UMP-CMP KINASE 2, MITOCHONDRIAL"/>
    <property type="match status" value="1"/>
</dbReference>
<dbReference type="EMBL" id="CAFBNE010000134">
    <property type="protein sequence ID" value="CAB4967109.1"/>
    <property type="molecule type" value="Genomic_DNA"/>
</dbReference>
<dbReference type="PROSITE" id="PS01331">
    <property type="entry name" value="THYMIDYLATE_KINASE"/>
    <property type="match status" value="1"/>
</dbReference>
<dbReference type="InterPro" id="IPR039430">
    <property type="entry name" value="Thymidylate_kin-like_dom"/>
</dbReference>
<dbReference type="PANTHER" id="PTHR10344">
    <property type="entry name" value="THYMIDYLATE KINASE"/>
    <property type="match status" value="1"/>
</dbReference>
<dbReference type="GO" id="GO:0005829">
    <property type="term" value="C:cytosol"/>
    <property type="evidence" value="ECO:0007669"/>
    <property type="project" value="TreeGrafter"/>
</dbReference>
<comment type="similarity">
    <text evidence="1">Belongs to the thymidylate kinase family.</text>
</comment>
<gene>
    <name evidence="10" type="ORF">UFOPK3772_02906</name>
</gene>
<evidence type="ECO:0000313" key="10">
    <source>
        <dbReference type="EMBL" id="CAB4967109.1"/>
    </source>
</evidence>
<dbReference type="SUPFAM" id="SSF52540">
    <property type="entry name" value="P-loop containing nucleoside triphosphate hydrolases"/>
    <property type="match status" value="1"/>
</dbReference>
<keyword evidence="3" id="KW-0808">Transferase</keyword>
<dbReference type="GO" id="GO:0006227">
    <property type="term" value="P:dUDP biosynthetic process"/>
    <property type="evidence" value="ECO:0007669"/>
    <property type="project" value="TreeGrafter"/>
</dbReference>
<evidence type="ECO:0000256" key="2">
    <source>
        <dbReference type="ARBA" id="ARBA00012980"/>
    </source>
</evidence>
<dbReference type="InterPro" id="IPR018095">
    <property type="entry name" value="Thymidylate_kin_CS"/>
</dbReference>
<protein>
    <recommendedName>
        <fullName evidence="2">dTMP kinase</fullName>
        <ecNumber evidence="2">2.7.4.9</ecNumber>
    </recommendedName>
</protein>
<evidence type="ECO:0000256" key="7">
    <source>
        <dbReference type="ARBA" id="ARBA00022840"/>
    </source>
</evidence>
<dbReference type="Gene3D" id="3.40.50.300">
    <property type="entry name" value="P-loop containing nucleotide triphosphate hydrolases"/>
    <property type="match status" value="1"/>
</dbReference>
<proteinExistence type="inferred from homology"/>
<evidence type="ECO:0000256" key="1">
    <source>
        <dbReference type="ARBA" id="ARBA00009776"/>
    </source>
</evidence>
<dbReference type="NCBIfam" id="TIGR00041">
    <property type="entry name" value="DTMP_kinase"/>
    <property type="match status" value="1"/>
</dbReference>
<dbReference type="InterPro" id="IPR027417">
    <property type="entry name" value="P-loop_NTPase"/>
</dbReference>
<dbReference type="Pfam" id="PF02223">
    <property type="entry name" value="Thymidylate_kin"/>
    <property type="match status" value="1"/>
</dbReference>
<dbReference type="GO" id="GO:0006233">
    <property type="term" value="P:dTDP biosynthetic process"/>
    <property type="evidence" value="ECO:0007669"/>
    <property type="project" value="InterPro"/>
</dbReference>
<evidence type="ECO:0000256" key="3">
    <source>
        <dbReference type="ARBA" id="ARBA00022679"/>
    </source>
</evidence>
<dbReference type="FunFam" id="3.40.50.300:FF:000225">
    <property type="entry name" value="Thymidylate kinase"/>
    <property type="match status" value="1"/>
</dbReference>
<keyword evidence="5" id="KW-0547">Nucleotide-binding</keyword>
<keyword evidence="7" id="KW-0067">ATP-binding</keyword>
<name>A0A6J7LMZ9_9ZZZZ</name>
<organism evidence="10">
    <name type="scientific">freshwater metagenome</name>
    <dbReference type="NCBI Taxonomy" id="449393"/>
    <lineage>
        <taxon>unclassified sequences</taxon>
        <taxon>metagenomes</taxon>
        <taxon>ecological metagenomes</taxon>
    </lineage>
</organism>
<dbReference type="GO" id="GO:0005524">
    <property type="term" value="F:ATP binding"/>
    <property type="evidence" value="ECO:0007669"/>
    <property type="project" value="UniProtKB-KW"/>
</dbReference>
<dbReference type="HAMAP" id="MF_00165">
    <property type="entry name" value="Thymidylate_kinase"/>
    <property type="match status" value="1"/>
</dbReference>
<comment type="catalytic activity">
    <reaction evidence="8">
        <text>dTMP + ATP = dTDP + ADP</text>
        <dbReference type="Rhea" id="RHEA:13517"/>
        <dbReference type="ChEBI" id="CHEBI:30616"/>
        <dbReference type="ChEBI" id="CHEBI:58369"/>
        <dbReference type="ChEBI" id="CHEBI:63528"/>
        <dbReference type="ChEBI" id="CHEBI:456216"/>
        <dbReference type="EC" id="2.7.4.9"/>
    </reaction>
</comment>
<keyword evidence="4" id="KW-0545">Nucleotide biosynthesis</keyword>
<evidence type="ECO:0000256" key="8">
    <source>
        <dbReference type="ARBA" id="ARBA00048743"/>
    </source>
</evidence>
<evidence type="ECO:0000259" key="9">
    <source>
        <dbReference type="Pfam" id="PF02223"/>
    </source>
</evidence>
<evidence type="ECO:0000256" key="4">
    <source>
        <dbReference type="ARBA" id="ARBA00022727"/>
    </source>
</evidence>
<dbReference type="GO" id="GO:0004798">
    <property type="term" value="F:dTMP kinase activity"/>
    <property type="evidence" value="ECO:0007669"/>
    <property type="project" value="UniProtKB-EC"/>
</dbReference>
<dbReference type="CDD" id="cd01672">
    <property type="entry name" value="TMPK"/>
    <property type="match status" value="1"/>
</dbReference>
<accession>A0A6J7LMZ9</accession>
<dbReference type="AlphaFoldDB" id="A0A6J7LMZ9"/>
<sequence length="209" mass="21969">MPAGAFIALEGGEGAGKSTQGGLLVQHLRDRGREVVWTREPGGTPASEAIRTIVLSPEFEGLDPRAEALLFAASRGEHAARVIRPAVERGAVVVCDRYVDSSVAYQGYGRSLGAGAVRDLSLWATGGLLPDLTILLDVDPVIGLGRLSNPDRLEAEPIEYHRAVRAGFLELAASDPSRYMTLDASGDVNEIAHAIADRVDSALASAGAE</sequence>